<gene>
    <name evidence="2" type="ORF">G7Z17_g2976</name>
</gene>
<feature type="transmembrane region" description="Helical" evidence="1">
    <location>
        <begin position="98"/>
        <end position="122"/>
    </location>
</feature>
<dbReference type="OrthoDB" id="5421765at2759"/>
<sequence>MVVSTVTAAITYTFWGTASLPTATVTLLPAERVTRTVTTTVTEGSTINEASSVTDLSSSTSIVSSTDGIQTATTTGTSAPAETTIIVPGPSTGISTGAIAGAAVGCAIAGLIFGFAAAWFLLRRRSNKAGLQQTGGVAVVGTSPESKGYSSVAVSSSSNDIQIDQFLLTATPDKDIRTELHALGDLIHQHVENNYSLRSTPASISVLSQSLVSLGFTQGSGLSADVVAGWCIQPESRQAGLRHVISHTIFKSIDVNSRSPLSMLPAPIAAFLQSIPPPERQKWNPLVMSLALSKWRSLSALLLHPHAAERSPLPVSDDVVAPQALALADALNTFLHYFVATDERSRREQTGHLQAVIIECTRLGYVLLSHPSDWQFVFELNSTNTRQTAVVVCPGVEKLGRGDGTRYDSPQQIVQPLALSV</sequence>
<accession>A0A9P5HGQ7</accession>
<proteinExistence type="predicted"/>
<keyword evidence="1" id="KW-1133">Transmembrane helix</keyword>
<organism evidence="2 3">
    <name type="scientific">Cylindrodendrum hubeiense</name>
    <dbReference type="NCBI Taxonomy" id="595255"/>
    <lineage>
        <taxon>Eukaryota</taxon>
        <taxon>Fungi</taxon>
        <taxon>Dikarya</taxon>
        <taxon>Ascomycota</taxon>
        <taxon>Pezizomycotina</taxon>
        <taxon>Sordariomycetes</taxon>
        <taxon>Hypocreomycetidae</taxon>
        <taxon>Hypocreales</taxon>
        <taxon>Nectriaceae</taxon>
        <taxon>Cylindrodendrum</taxon>
    </lineage>
</organism>
<comment type="caution">
    <text evidence="2">The sequence shown here is derived from an EMBL/GenBank/DDBJ whole genome shotgun (WGS) entry which is preliminary data.</text>
</comment>
<evidence type="ECO:0000256" key="1">
    <source>
        <dbReference type="SAM" id="Phobius"/>
    </source>
</evidence>
<protein>
    <submittedName>
        <fullName evidence="2">Uncharacterized protein</fullName>
    </submittedName>
</protein>
<keyword evidence="1" id="KW-0812">Transmembrane</keyword>
<keyword evidence="3" id="KW-1185">Reference proteome</keyword>
<dbReference type="Proteomes" id="UP000722485">
    <property type="component" value="Unassembled WGS sequence"/>
</dbReference>
<evidence type="ECO:0000313" key="2">
    <source>
        <dbReference type="EMBL" id="KAF7554374.1"/>
    </source>
</evidence>
<keyword evidence="1" id="KW-0472">Membrane</keyword>
<reference evidence="2" key="1">
    <citation type="submission" date="2020-03" db="EMBL/GenBank/DDBJ databases">
        <title>Draft Genome Sequence of Cylindrodendrum hubeiense.</title>
        <authorList>
            <person name="Buettner E."/>
            <person name="Kellner H."/>
        </authorList>
    </citation>
    <scope>NUCLEOTIDE SEQUENCE</scope>
    <source>
        <strain evidence="2">IHI 201604</strain>
    </source>
</reference>
<name>A0A9P5HGQ7_9HYPO</name>
<evidence type="ECO:0000313" key="3">
    <source>
        <dbReference type="Proteomes" id="UP000722485"/>
    </source>
</evidence>
<dbReference type="AlphaFoldDB" id="A0A9P5HGQ7"/>
<dbReference type="EMBL" id="JAANBB010000033">
    <property type="protein sequence ID" value="KAF7554374.1"/>
    <property type="molecule type" value="Genomic_DNA"/>
</dbReference>